<dbReference type="Gene3D" id="3.30.559.10">
    <property type="entry name" value="Chloramphenicol acetyltransferase-like domain"/>
    <property type="match status" value="3"/>
</dbReference>
<dbReference type="InterPro" id="IPR010060">
    <property type="entry name" value="NRPS_synth"/>
</dbReference>
<dbReference type="CDD" id="cd05930">
    <property type="entry name" value="A_NRPS"/>
    <property type="match status" value="1"/>
</dbReference>
<dbReference type="PROSITE" id="PS00455">
    <property type="entry name" value="AMP_BINDING"/>
    <property type="match status" value="2"/>
</dbReference>
<feature type="region of interest" description="Disordered" evidence="6">
    <location>
        <begin position="454"/>
        <end position="475"/>
    </location>
</feature>
<dbReference type="PANTHER" id="PTHR45527:SF1">
    <property type="entry name" value="FATTY ACID SYNTHASE"/>
    <property type="match status" value="1"/>
</dbReference>
<evidence type="ECO:0000256" key="1">
    <source>
        <dbReference type="ARBA" id="ARBA00001957"/>
    </source>
</evidence>
<dbReference type="Pfam" id="PF00501">
    <property type="entry name" value="AMP-binding"/>
    <property type="match status" value="2"/>
</dbReference>
<dbReference type="Gene3D" id="2.30.38.10">
    <property type="entry name" value="Luciferase, Domain 3"/>
    <property type="match status" value="2"/>
</dbReference>
<dbReference type="InterPro" id="IPR045851">
    <property type="entry name" value="AMP-bd_C_sf"/>
</dbReference>
<dbReference type="Pfam" id="PF00550">
    <property type="entry name" value="PP-binding"/>
    <property type="match status" value="2"/>
</dbReference>
<dbReference type="EMBL" id="JAVRFA010000002">
    <property type="protein sequence ID" value="MDT0393575.1"/>
    <property type="molecule type" value="Genomic_DNA"/>
</dbReference>
<keyword evidence="4" id="KW-0677">Repeat</keyword>
<dbReference type="Gene3D" id="3.40.50.980">
    <property type="match status" value="4"/>
</dbReference>
<evidence type="ECO:0000313" key="9">
    <source>
        <dbReference type="Proteomes" id="UP001183881"/>
    </source>
</evidence>
<dbReference type="SUPFAM" id="SSF56801">
    <property type="entry name" value="Acetyl-CoA synthetase-like"/>
    <property type="match status" value="2"/>
</dbReference>
<dbReference type="InterPro" id="IPR010071">
    <property type="entry name" value="AA_adenyl_dom"/>
</dbReference>
<dbReference type="CDD" id="cd19543">
    <property type="entry name" value="DCL_NRPS"/>
    <property type="match status" value="1"/>
</dbReference>
<dbReference type="InterPro" id="IPR020845">
    <property type="entry name" value="AMP-binding_CS"/>
</dbReference>
<dbReference type="InterPro" id="IPR036736">
    <property type="entry name" value="ACP-like_sf"/>
</dbReference>
<evidence type="ECO:0000256" key="5">
    <source>
        <dbReference type="ARBA" id="ARBA00023194"/>
    </source>
</evidence>
<evidence type="ECO:0000259" key="7">
    <source>
        <dbReference type="PROSITE" id="PS50075"/>
    </source>
</evidence>
<comment type="caution">
    <text evidence="8">The sequence shown here is derived from an EMBL/GenBank/DDBJ whole genome shotgun (WGS) entry which is preliminary data.</text>
</comment>
<protein>
    <submittedName>
        <fullName evidence="8">Amino acid adenylation domain-containing protein</fullName>
    </submittedName>
</protein>
<organism evidence="8 9">
    <name type="scientific">Streptomyces edwardsiae</name>
    <dbReference type="NCBI Taxonomy" id="3075527"/>
    <lineage>
        <taxon>Bacteria</taxon>
        <taxon>Bacillati</taxon>
        <taxon>Actinomycetota</taxon>
        <taxon>Actinomycetes</taxon>
        <taxon>Kitasatosporales</taxon>
        <taxon>Streptomycetaceae</taxon>
        <taxon>Streptomyces</taxon>
    </lineage>
</organism>
<keyword evidence="5" id="KW-0045">Antibiotic biosynthesis</keyword>
<dbReference type="PANTHER" id="PTHR45527">
    <property type="entry name" value="NONRIBOSOMAL PEPTIDE SYNTHETASE"/>
    <property type="match status" value="1"/>
</dbReference>
<dbReference type="NCBIfam" id="TIGR01720">
    <property type="entry name" value="NRPS-para261"/>
    <property type="match status" value="1"/>
</dbReference>
<dbReference type="InterPro" id="IPR000873">
    <property type="entry name" value="AMP-dep_synth/lig_dom"/>
</dbReference>
<dbReference type="InterPro" id="IPR023213">
    <property type="entry name" value="CAT-like_dom_sf"/>
</dbReference>
<dbReference type="Proteomes" id="UP001183881">
    <property type="component" value="Unassembled WGS sequence"/>
</dbReference>
<keyword evidence="3" id="KW-0597">Phosphoprotein</keyword>
<dbReference type="Gene3D" id="3.30.300.30">
    <property type="match status" value="3"/>
</dbReference>
<evidence type="ECO:0000256" key="4">
    <source>
        <dbReference type="ARBA" id="ARBA00022737"/>
    </source>
</evidence>
<gene>
    <name evidence="8" type="ORF">RM705_02460</name>
</gene>
<accession>A0ABU2PQF9</accession>
<evidence type="ECO:0000256" key="3">
    <source>
        <dbReference type="ARBA" id="ARBA00022553"/>
    </source>
</evidence>
<reference evidence="9" key="1">
    <citation type="submission" date="2023-07" db="EMBL/GenBank/DDBJ databases">
        <title>30 novel species of actinomycetes from the DSMZ collection.</title>
        <authorList>
            <person name="Nouioui I."/>
        </authorList>
    </citation>
    <scope>NUCLEOTIDE SEQUENCE [LARGE SCALE GENOMIC DNA]</scope>
    <source>
        <strain evidence="9">DSM 41636</strain>
    </source>
</reference>
<evidence type="ECO:0000313" key="8">
    <source>
        <dbReference type="EMBL" id="MDT0393575.1"/>
    </source>
</evidence>
<feature type="compositionally biased region" description="Low complexity" evidence="6">
    <location>
        <begin position="724"/>
        <end position="734"/>
    </location>
</feature>
<keyword evidence="2" id="KW-0596">Phosphopantetheine</keyword>
<dbReference type="SMART" id="SM00823">
    <property type="entry name" value="PKS_PP"/>
    <property type="match status" value="2"/>
</dbReference>
<proteinExistence type="predicted"/>
<comment type="cofactor">
    <cofactor evidence="1">
        <name>pantetheine 4'-phosphate</name>
        <dbReference type="ChEBI" id="CHEBI:47942"/>
    </cofactor>
</comment>
<dbReference type="Pfam" id="PF13193">
    <property type="entry name" value="AMP-binding_C"/>
    <property type="match status" value="2"/>
</dbReference>
<dbReference type="PROSITE" id="PS50075">
    <property type="entry name" value="CARRIER"/>
    <property type="match status" value="2"/>
</dbReference>
<dbReference type="InterPro" id="IPR009081">
    <property type="entry name" value="PP-bd_ACP"/>
</dbReference>
<dbReference type="Pfam" id="PF00668">
    <property type="entry name" value="Condensation"/>
    <property type="match status" value="3"/>
</dbReference>
<name>A0ABU2PQF9_9ACTN</name>
<dbReference type="SUPFAM" id="SSF52777">
    <property type="entry name" value="CoA-dependent acyltransferases"/>
    <property type="match status" value="6"/>
</dbReference>
<dbReference type="Gene3D" id="3.30.559.30">
    <property type="entry name" value="Nonribosomal peptide synthetase, condensation domain"/>
    <property type="match status" value="3"/>
</dbReference>
<feature type="region of interest" description="Disordered" evidence="6">
    <location>
        <begin position="720"/>
        <end position="746"/>
    </location>
</feature>
<feature type="domain" description="Carrier" evidence="7">
    <location>
        <begin position="815"/>
        <end position="891"/>
    </location>
</feature>
<dbReference type="Gene3D" id="1.10.1200.10">
    <property type="entry name" value="ACP-like"/>
    <property type="match status" value="2"/>
</dbReference>
<sequence>MNDTVMDLPLRSLPELIHQQVLATPEAPAVSCGDELTYARLWERAGLVAGRLRAESVGPGDLVGVAMERGTALVVALLGVLRSGAGYVPLDPDLPHARLARTVGHAGLRTVLTDGERPEWLPADGVVVLRLDEAEPTTEPGPATFSAPDPSSVAYVIYTSGSTGLPKGVAVPHSALANFMCSMREAPGLDASDVLVAVTTVSFDIAALELFLPLVVGGRVVVASRAQAMDPALLADLITEAGGTVLQATPATWQLLREADWRPPQGFTVLCGGDRLPPDLAGWLTSLGGAAWDLYGPTETTIWSAAGRLGDRGRTVDWSPVANTSVHVLDADMLPVPFGEQGEVYIGGAGLALGYMGQPARTAERFLPDGLSPVPGQRLYATGDLGRRRDDGTVETLGRADHQLKVRGFRVEPGEIEAAILGHPQVRQAVVVPRREQGRDQGLVAYVVPAPADDGGTVPDAAGRHAADGERGDGPPVVGVDPAGLSGADQLGSTIDAALDRVAPGGQVIIEGVRDLRLLTAEAVVAEVSRRSPYDSCASLAGQVDQVLTLTDELAVDPRFFAEVQRLSDRVARVDIHPDTGTETEREGPFRYRVVIHRTADAVATAADRPSRRTHRDFAGTTMSSFEAMLRSAPGDFALRGVPDARRAFAVAVAERLSRADHGEVLGGLLEAARDCDRVRTALDRQAVQALAERLGFHVTEVLCGDGGPDESDLLFRRAGTSDRPAPARVEPRGAPAPAPAPEELRGMVNDPARARRLRRLDRALRSFLTDRLPAYMVPGEFVVVEGLPLNANGKIDRTRLPLPLSSAGRRPSAPPVSEDQRLVARLWGEVLGHDDIGLDDTFLNVGGDSVRAVRVASLARRAGLDMPVADVLRLPLKQLAELVAPGPDAPGASSAVRVADEPAESGVPGSPYPLTSMQAGMLFHSQYSAGTADYFQQTVYRIHGPVDTDALRTAWETVARRHSVLRNVAEWEGLAAPHQRTLPDAVPPVRVVELLGVDDREAALTRFLEEDRATGFDIASEPPFRLTLMRWSHELTEMILSYHHLLLDGWSLPILVNEVEQFYAARPGGEPPLPAPAPSYRRYVEWLRDQDHEAALTYWRERLSGFTAPTPIALGRPDSTAGDTTGEVTITLRGDLARRLELVGRASGLTLGSVFHGAWALLLSRYSGEDDVVFGSTVAVRPATLPGADELVGLCINTVPVRCRTAPQAALDGWLRDLQERMVEGRSYDYAALADVQAVSEVPRGTSLFDSLVVVDGFAGPAGTLPSDSELRIEPVGTVESTGYPLVVMLEAGDRLTIRLRYRRSRFDHAAVSALAGHLHTVMRAYADNPSRQLADICLLTPHEWSEVVGGWNRTRDPYPADMTLPGLFTRQAAATPHAVALRFGDAAWTYEQLNQRANRLAHCLRARGAGLETLVGVLTTRTPDMVVAMLAVMKAGGAYVPLASDNPPERLAHVVRDAGLPLVIAHADLVGGLDLGSAELCVLDTMEEELDLSPSGDPAELASPDSLAYVMYTSGSSGRPKGVMCHHRGLVNYIHWCSRHYADLSDGGAPVFSSFGFDMIVPNLYVPLILGHPVHLIPETRDPERLADLLLAQSPFGFVKLTPGHLELLSQRVSPEQARGLAAVLAVGADGFPASVLESWRALDPDTRVINEYGPTEASVANSVHVVSGSPAGDLVPIGRPISNTTLYVLDEGMNPLPVGVPGEIYIGGVCCARGYRNHPGRTAQQFVPDPFSDQPGGRLYRTGDVGYWHSDGNLQFVGRRDHQVKIRGYRIETGEVEAALAAHPRVRHAVVSAPPGARGRRRLVAHAVADPGAQVGRQELRDWLTERLPSYMLPSVIVLLDAMPLDSNGKVDRKALAVPSAADTREDAPVRGPAGLLEERIAAIWQRVLGVEELGAHDNFFARGGDSILTMQIAAEARRAGLRITPKDIFLYPTVVSLAPHVTPDSPSGVAAAPEIVDAAGPLRLTPVQQWFLDQDLADTHHYNQSVQLELDSPDPAALESALRSVIDRHDALRLRFTRSPDGWHQTVVPSEDRFRLRVVTATDQDGRQGPLDDEADQLQASLDVARGPLVAAALFDLGNDRPSRLLITVHHLAVDTLSWRAILVDLAESYEAALRREPWTPPAPPTTFSHWTRSLGRYADEVAPALDQAYWIGMLTDIPRLPRDFPGGRHTVRRTGTVTARLSSEDTATLTGIPASGRMRVDEVLLTALALTLQEWVGQAVPVDVERHGREHPVTGVDIGETVGWFTCVHPVRLPVPLTGETGRDTAAAVTTVRQLLRSVPGDGFAYGILRHLTPGPRYQKLRELPDSPILFNYQGQMDRSHVSRGPLRVLPGTLGAERSPDQRRSHDIEIEAAVKDGVLETEWIFSGDRYRTGTIREVAETFTRRLSEVIRHCDGNRNIFTPSDFRPAGMSQRTLDALVAAHPGLEDVFPLTPVQQGMLYHSLLHPDRAHYQDQQELRLTGCIDVDAFRGAWDDVSARHPLLRAAVVWRGVPQPVHVVRTGNGISTRVFDWRGEAPEDMGHNLRTLASGERAEPFGADGTAPIRLALVRVSSDQLIAFMTYHHLLLDGWSVALMLRELMECYRARLAGEVAGLPPATSYRRHVEWLASHPPKDAERYWRGVFDGAVRHPMPSVAQDDPGGTGTGTVEATLGSAATEALRHLASRCEVTLGSVALAAWGIALNHLTGRQDITVGSTFAVRSPEIDGVETIVGPMINTLPLRLAIRTESTVAELLKDVQARHLDIREYGHSALTDVNAWSGAPPRTALFDSIVVVEGYSDQLDDGSGTTLSIGEITESTGYPLTLCFKDADRLRLRLLFDRRTHSPSAASAVMAAVEGVLTDLAASPGGHRRVRDVLGAERPPMAVRAPLSHARS</sequence>
<feature type="domain" description="Carrier" evidence="7">
    <location>
        <begin position="1875"/>
        <end position="1949"/>
    </location>
</feature>
<dbReference type="InterPro" id="IPR025110">
    <property type="entry name" value="AMP-bd_C"/>
</dbReference>
<evidence type="ECO:0000256" key="2">
    <source>
        <dbReference type="ARBA" id="ARBA00022450"/>
    </source>
</evidence>
<feature type="compositionally biased region" description="Basic and acidic residues" evidence="6">
    <location>
        <begin position="462"/>
        <end position="473"/>
    </location>
</feature>
<dbReference type="InterPro" id="IPR020806">
    <property type="entry name" value="PKS_PP-bd"/>
</dbReference>
<dbReference type="SUPFAM" id="SSF47336">
    <property type="entry name" value="ACP-like"/>
    <property type="match status" value="2"/>
</dbReference>
<dbReference type="InterPro" id="IPR001242">
    <property type="entry name" value="Condensation_dom"/>
</dbReference>
<dbReference type="NCBIfam" id="TIGR01733">
    <property type="entry name" value="AA-adenyl-dom"/>
    <property type="match status" value="2"/>
</dbReference>
<keyword evidence="9" id="KW-1185">Reference proteome</keyword>
<dbReference type="RefSeq" id="WP_311641018.1">
    <property type="nucleotide sequence ID" value="NZ_JAVRFA010000002.1"/>
</dbReference>
<evidence type="ECO:0000256" key="6">
    <source>
        <dbReference type="SAM" id="MobiDB-lite"/>
    </source>
</evidence>